<dbReference type="EMBL" id="MU032352">
    <property type="protein sequence ID" value="KAF3761187.1"/>
    <property type="molecule type" value="Genomic_DNA"/>
</dbReference>
<protein>
    <submittedName>
        <fullName evidence="2">Uncharacterized protein</fullName>
    </submittedName>
</protein>
<organism evidence="2 3">
    <name type="scientific">Cryphonectria parasitica (strain ATCC 38755 / EP155)</name>
    <dbReference type="NCBI Taxonomy" id="660469"/>
    <lineage>
        <taxon>Eukaryota</taxon>
        <taxon>Fungi</taxon>
        <taxon>Dikarya</taxon>
        <taxon>Ascomycota</taxon>
        <taxon>Pezizomycotina</taxon>
        <taxon>Sordariomycetes</taxon>
        <taxon>Sordariomycetidae</taxon>
        <taxon>Diaporthales</taxon>
        <taxon>Cryphonectriaceae</taxon>
        <taxon>Cryphonectria-Endothia species complex</taxon>
        <taxon>Cryphonectria</taxon>
    </lineage>
</organism>
<feature type="compositionally biased region" description="Basic and acidic residues" evidence="1">
    <location>
        <begin position="279"/>
        <end position="288"/>
    </location>
</feature>
<dbReference type="RefSeq" id="XP_040772166.1">
    <property type="nucleotide sequence ID" value="XM_040923916.1"/>
</dbReference>
<proteinExistence type="predicted"/>
<feature type="region of interest" description="Disordered" evidence="1">
    <location>
        <begin position="250"/>
        <end position="305"/>
    </location>
</feature>
<gene>
    <name evidence="2" type="ORF">M406DRAFT_358507</name>
</gene>
<dbReference type="OrthoDB" id="47007at2759"/>
<sequence>MASQSTASAASTSPTNTPRNESIGPSSPVQPLSGVSRDDGDVHILNAPAAIKWQNDQDQDQDQAQSQCLGHEDGARVSVDFHLDSLSNTAFFSFHTRVVLKALPFSKTNVYLWLPPERVLSIILNEQEEDVIIESKKRAATSLHFELDKPAALVGPCLSLTPRNKKHGDTLDSMRLLANSKRFTVFLQSRSASMNDLRQLCRAFTPILTSSSSSVTTSAHQQQRTRPTMMIKHTYIANLYKGHGGSFITGGFEAASDPGQPPEYDQIEPGPPLPPLDDSEVRRDKQTELQRPSRKRRRAGSLPETVVGRQLADHVHDIGGDVLSALREEIRAELRQEFQEKLDDVKLDFKRQLDKMRQENESYWAEAQATFWSADELPEAVADVIDTEIEQAKSGLRDHIDQELDEAEIRIEESVRNSLVDTLQEASLHLSLP</sequence>
<evidence type="ECO:0000256" key="1">
    <source>
        <dbReference type="SAM" id="MobiDB-lite"/>
    </source>
</evidence>
<dbReference type="GeneID" id="63841045"/>
<evidence type="ECO:0000313" key="2">
    <source>
        <dbReference type="EMBL" id="KAF3761187.1"/>
    </source>
</evidence>
<accession>A0A9P4XUR7</accession>
<keyword evidence="3" id="KW-1185">Reference proteome</keyword>
<reference evidence="2" key="1">
    <citation type="journal article" date="2020" name="Phytopathology">
        <title>Genome sequence of the chestnut blight fungus Cryphonectria parasitica EP155: A fundamental resource for an archetypical invasive plant pathogen.</title>
        <authorList>
            <person name="Crouch J.A."/>
            <person name="Dawe A."/>
            <person name="Aerts A."/>
            <person name="Barry K."/>
            <person name="Churchill A.C.L."/>
            <person name="Grimwood J."/>
            <person name="Hillman B."/>
            <person name="Milgroom M.G."/>
            <person name="Pangilinan J."/>
            <person name="Smith M."/>
            <person name="Salamov A."/>
            <person name="Schmutz J."/>
            <person name="Yadav J."/>
            <person name="Grigoriev I.V."/>
            <person name="Nuss D."/>
        </authorList>
    </citation>
    <scope>NUCLEOTIDE SEQUENCE</scope>
    <source>
        <strain evidence="2">EP155</strain>
    </source>
</reference>
<feature type="compositionally biased region" description="Low complexity" evidence="1">
    <location>
        <begin position="1"/>
        <end position="17"/>
    </location>
</feature>
<dbReference type="Proteomes" id="UP000803844">
    <property type="component" value="Unassembled WGS sequence"/>
</dbReference>
<evidence type="ECO:0000313" key="3">
    <source>
        <dbReference type="Proteomes" id="UP000803844"/>
    </source>
</evidence>
<feature type="region of interest" description="Disordered" evidence="1">
    <location>
        <begin position="1"/>
        <end position="40"/>
    </location>
</feature>
<feature type="compositionally biased region" description="Polar residues" evidence="1">
    <location>
        <begin position="18"/>
        <end position="30"/>
    </location>
</feature>
<name>A0A9P4XUR7_CRYP1</name>
<comment type="caution">
    <text evidence="2">The sequence shown here is derived from an EMBL/GenBank/DDBJ whole genome shotgun (WGS) entry which is preliminary data.</text>
</comment>
<dbReference type="AlphaFoldDB" id="A0A9P4XUR7"/>